<dbReference type="EMBL" id="BJNW01000007">
    <property type="protein sequence ID" value="GEC98920.1"/>
    <property type="molecule type" value="Genomic_DNA"/>
</dbReference>
<evidence type="ECO:0000256" key="1">
    <source>
        <dbReference type="SAM" id="MobiDB-lite"/>
    </source>
</evidence>
<accession>A0A4Y4D838</accession>
<feature type="transmembrane region" description="Helical" evidence="2">
    <location>
        <begin position="271"/>
        <end position="292"/>
    </location>
</feature>
<name>A0A4Y4D838_KOCVA</name>
<evidence type="ECO:0000313" key="3">
    <source>
        <dbReference type="EMBL" id="GEC98920.1"/>
    </source>
</evidence>
<feature type="region of interest" description="Disordered" evidence="1">
    <location>
        <begin position="492"/>
        <end position="515"/>
    </location>
</feature>
<keyword evidence="2" id="KW-0812">Transmembrane</keyword>
<feature type="transmembrane region" description="Helical" evidence="2">
    <location>
        <begin position="238"/>
        <end position="264"/>
    </location>
</feature>
<proteinExistence type="predicted"/>
<feature type="transmembrane region" description="Helical" evidence="2">
    <location>
        <begin position="428"/>
        <end position="448"/>
    </location>
</feature>
<feature type="transmembrane region" description="Helical" evidence="2">
    <location>
        <begin position="348"/>
        <end position="369"/>
    </location>
</feature>
<feature type="transmembrane region" description="Helical" evidence="2">
    <location>
        <begin position="196"/>
        <end position="218"/>
    </location>
</feature>
<dbReference type="Proteomes" id="UP000315730">
    <property type="component" value="Unassembled WGS sequence"/>
</dbReference>
<reference evidence="3 4" key="1">
    <citation type="submission" date="2019-06" db="EMBL/GenBank/DDBJ databases">
        <title>Whole genome shotgun sequence of Kocuria varians NBRC 15358.</title>
        <authorList>
            <person name="Hosoyama A."/>
            <person name="Uohara A."/>
            <person name="Ohji S."/>
            <person name="Ichikawa N."/>
        </authorList>
    </citation>
    <scope>NUCLEOTIDE SEQUENCE [LARGE SCALE GENOMIC DNA]</scope>
    <source>
        <strain evidence="3 4">NBRC 15358</strain>
    </source>
</reference>
<evidence type="ECO:0000313" key="4">
    <source>
        <dbReference type="Proteomes" id="UP000315730"/>
    </source>
</evidence>
<feature type="transmembrane region" description="Helical" evidence="2">
    <location>
        <begin position="139"/>
        <end position="160"/>
    </location>
</feature>
<feature type="compositionally biased region" description="Basic and acidic residues" evidence="1">
    <location>
        <begin position="492"/>
        <end position="504"/>
    </location>
</feature>
<comment type="caution">
    <text evidence="3">The sequence shown here is derived from an EMBL/GenBank/DDBJ whole genome shotgun (WGS) entry which is preliminary data.</text>
</comment>
<organism evidence="3 4">
    <name type="scientific">Kocuria varians</name>
    <name type="common">Micrococcus varians</name>
    <dbReference type="NCBI Taxonomy" id="1272"/>
    <lineage>
        <taxon>Bacteria</taxon>
        <taxon>Bacillati</taxon>
        <taxon>Actinomycetota</taxon>
        <taxon>Actinomycetes</taxon>
        <taxon>Micrococcales</taxon>
        <taxon>Micrococcaceae</taxon>
        <taxon>Kocuria</taxon>
    </lineage>
</organism>
<protein>
    <submittedName>
        <fullName evidence="3">Membrane protein</fullName>
    </submittedName>
</protein>
<evidence type="ECO:0000256" key="2">
    <source>
        <dbReference type="SAM" id="Phobius"/>
    </source>
</evidence>
<keyword evidence="4" id="KW-1185">Reference proteome</keyword>
<sequence length="515" mass="54824">MRPRRHDDDAAAAGSAASGPDAVAPVTSATSGEPAAAAATSGSGDSAGRAASGAVRRPPREWLMTPAAVWCGFAGVHVYFLCWMATFFLHGWAFSDTEQYREWAMAGYDAPASGSVSPWVYPVLAQIPIMLPRIAGHDLYLLAWTLMITALNAVAMWFLLHRAHRPEAGELPGRAASSSPEAPHGSSAVLSRSRSAVVAGWWWVVFTVFLGYLSFARVEGVAAPIVFLGLLYAVRRPVVGAALLSVATWIKVWPAAAVLAMVIALRRRARIVLTGVVVSALVVAGVLVLGGIEHIADFALNQGSRGMQLEATFSTPWVWAAVLGIGGSKIADNTAINSTEVYGPGVDMMASLMQPLLLLSVAGAAALLIRALRRGADCGRLVYAGTLLLTTVLIVFNKVGSPQFMVWLAPVIMVGLLHDRVRWRTPALMVLGIAATTFVIYPLFYTPLIHANPVMAAVLTVRNVLLVALLLWTARRIWQLGSRAPVDALDRNARDRDAGREAPGRRRPLAPGAGA</sequence>
<feature type="transmembrane region" description="Helical" evidence="2">
    <location>
        <begin position="454"/>
        <end position="474"/>
    </location>
</feature>
<keyword evidence="2" id="KW-1133">Transmembrane helix</keyword>
<feature type="transmembrane region" description="Helical" evidence="2">
    <location>
        <begin position="404"/>
        <end position="421"/>
    </location>
</feature>
<dbReference type="STRING" id="1272.GCA_900014985_00033"/>
<feature type="transmembrane region" description="Helical" evidence="2">
    <location>
        <begin position="381"/>
        <end position="398"/>
    </location>
</feature>
<feature type="compositionally biased region" description="Low complexity" evidence="1">
    <location>
        <begin position="11"/>
        <end position="52"/>
    </location>
</feature>
<gene>
    <name evidence="3" type="ORF">KVA01_10750</name>
</gene>
<feature type="transmembrane region" description="Helical" evidence="2">
    <location>
        <begin position="67"/>
        <end position="93"/>
    </location>
</feature>
<feature type="region of interest" description="Disordered" evidence="1">
    <location>
        <begin position="1"/>
        <end position="52"/>
    </location>
</feature>
<keyword evidence="2" id="KW-0472">Membrane</keyword>
<dbReference type="AlphaFoldDB" id="A0A4Y4D838"/>